<comment type="subcellular location">
    <subcellularLocation>
        <location evidence="1 8">Cell membrane</location>
        <topology evidence="1 8">Multi-pass membrane protein</topology>
    </subcellularLocation>
</comment>
<dbReference type="PANTHER" id="PTHR30269">
    <property type="entry name" value="TRANSMEMBRANE PROTEIN YFCA"/>
    <property type="match status" value="1"/>
</dbReference>
<comment type="caution">
    <text evidence="9">The sequence shown here is derived from an EMBL/GenBank/DDBJ whole genome shotgun (WGS) entry which is preliminary data.</text>
</comment>
<sequence>MTAAVILIAVAAVFVGSTLQRLSGTGVGLVVAPTLALAMGPHVGVFVANSTTVISGFLIMLAVIREVDWKRFWILAVCAALGAFPAALLVRDLSSAWLNIVVGAVVLFALALTFGMPRLPRLTSSALTAAAGIVGGFLNTSAGVAAPAMVIYARFARWEQRSFAATLQPTFMTMGILSVAAKLSVGATTIDQLPPWWLLPIIVITVLLGIWLGGRLARRVPAPQARRLAIALAGLGGAVAIVRGALMLVA</sequence>
<dbReference type="InterPro" id="IPR002781">
    <property type="entry name" value="TM_pro_TauE-like"/>
</dbReference>
<protein>
    <recommendedName>
        <fullName evidence="8">Probable membrane transporter protein</fullName>
    </recommendedName>
</protein>
<feature type="transmembrane region" description="Helical" evidence="8">
    <location>
        <begin position="96"/>
        <end position="114"/>
    </location>
</feature>
<evidence type="ECO:0000256" key="6">
    <source>
        <dbReference type="ARBA" id="ARBA00022989"/>
    </source>
</evidence>
<evidence type="ECO:0000313" key="10">
    <source>
        <dbReference type="Proteomes" id="UP000469215"/>
    </source>
</evidence>
<evidence type="ECO:0000256" key="8">
    <source>
        <dbReference type="RuleBase" id="RU363041"/>
    </source>
</evidence>
<accession>A0A6N9H5Q7</accession>
<evidence type="ECO:0000256" key="7">
    <source>
        <dbReference type="ARBA" id="ARBA00023136"/>
    </source>
</evidence>
<dbReference type="Proteomes" id="UP000469215">
    <property type="component" value="Unassembled WGS sequence"/>
</dbReference>
<dbReference type="EMBL" id="WWEQ01000013">
    <property type="protein sequence ID" value="MYM19269.1"/>
    <property type="molecule type" value="Genomic_DNA"/>
</dbReference>
<evidence type="ECO:0000256" key="3">
    <source>
        <dbReference type="ARBA" id="ARBA00022448"/>
    </source>
</evidence>
<dbReference type="GO" id="GO:0005886">
    <property type="term" value="C:plasma membrane"/>
    <property type="evidence" value="ECO:0007669"/>
    <property type="project" value="UniProtKB-SubCell"/>
</dbReference>
<feature type="transmembrane region" description="Helical" evidence="8">
    <location>
        <begin position="43"/>
        <end position="64"/>
    </location>
</feature>
<proteinExistence type="inferred from homology"/>
<keyword evidence="4 8" id="KW-1003">Cell membrane</keyword>
<feature type="transmembrane region" description="Helical" evidence="8">
    <location>
        <begin position="71"/>
        <end position="90"/>
    </location>
</feature>
<keyword evidence="7 8" id="KW-0472">Membrane</keyword>
<dbReference type="RefSeq" id="WP_160952703.1">
    <property type="nucleotide sequence ID" value="NZ_WWEQ01000013.1"/>
</dbReference>
<gene>
    <name evidence="9" type="ORF">GSY69_04605</name>
</gene>
<comment type="similarity">
    <text evidence="2 8">Belongs to the 4-toluene sulfonate uptake permease (TSUP) (TC 2.A.102) family.</text>
</comment>
<evidence type="ECO:0000256" key="1">
    <source>
        <dbReference type="ARBA" id="ARBA00004651"/>
    </source>
</evidence>
<keyword evidence="10" id="KW-1185">Reference proteome</keyword>
<keyword evidence="6 8" id="KW-1133">Transmembrane helix</keyword>
<dbReference type="AlphaFoldDB" id="A0A6N9H5Q7"/>
<keyword evidence="3" id="KW-0813">Transport</keyword>
<dbReference type="InterPro" id="IPR052017">
    <property type="entry name" value="TSUP"/>
</dbReference>
<evidence type="ECO:0000256" key="4">
    <source>
        <dbReference type="ARBA" id="ARBA00022475"/>
    </source>
</evidence>
<dbReference type="PANTHER" id="PTHR30269:SF37">
    <property type="entry name" value="MEMBRANE TRANSPORTER PROTEIN"/>
    <property type="match status" value="1"/>
</dbReference>
<evidence type="ECO:0000256" key="5">
    <source>
        <dbReference type="ARBA" id="ARBA00022692"/>
    </source>
</evidence>
<keyword evidence="5 8" id="KW-0812">Transmembrane</keyword>
<feature type="transmembrane region" description="Helical" evidence="8">
    <location>
        <begin position="228"/>
        <end position="249"/>
    </location>
</feature>
<feature type="transmembrane region" description="Helical" evidence="8">
    <location>
        <begin position="126"/>
        <end position="153"/>
    </location>
</feature>
<feature type="transmembrane region" description="Helical" evidence="8">
    <location>
        <begin position="196"/>
        <end position="216"/>
    </location>
</feature>
<dbReference type="Pfam" id="PF01925">
    <property type="entry name" value="TauE"/>
    <property type="match status" value="1"/>
</dbReference>
<evidence type="ECO:0000313" key="9">
    <source>
        <dbReference type="EMBL" id="MYM19269.1"/>
    </source>
</evidence>
<reference evidence="9 10" key="1">
    <citation type="submission" date="2020-01" db="EMBL/GenBank/DDBJ databases">
        <authorList>
            <person name="Deng T."/>
        </authorList>
    </citation>
    <scope>NUCLEOTIDE SEQUENCE [LARGE SCALE GENOMIC DNA]</scope>
    <source>
        <strain evidence="9 10">5221</strain>
    </source>
</reference>
<name>A0A6N9H5Q7_9MICO</name>
<evidence type="ECO:0000256" key="2">
    <source>
        <dbReference type="ARBA" id="ARBA00009142"/>
    </source>
</evidence>
<organism evidence="9 10">
    <name type="scientific">Brevibacterium rongguiense</name>
    <dbReference type="NCBI Taxonomy" id="2695267"/>
    <lineage>
        <taxon>Bacteria</taxon>
        <taxon>Bacillati</taxon>
        <taxon>Actinomycetota</taxon>
        <taxon>Actinomycetes</taxon>
        <taxon>Micrococcales</taxon>
        <taxon>Brevibacteriaceae</taxon>
        <taxon>Brevibacterium</taxon>
    </lineage>
</organism>